<dbReference type="Gene3D" id="1.10.630.10">
    <property type="entry name" value="Cytochrome P450"/>
    <property type="match status" value="1"/>
</dbReference>
<keyword evidence="3" id="KW-0560">Oxidoreductase</keyword>
<evidence type="ECO:0000313" key="6">
    <source>
        <dbReference type="EnsemblPlants" id="Zm00001eb031150_P001"/>
    </source>
</evidence>
<dbReference type="GO" id="GO:0020037">
    <property type="term" value="F:heme binding"/>
    <property type="evidence" value="ECO:0007669"/>
    <property type="project" value="InterPro"/>
</dbReference>
<dbReference type="EnsemblPlants" id="Zm00001eb031150_T002">
    <property type="protein sequence ID" value="Zm00001eb031150_P002"/>
    <property type="gene ID" value="Zm00001eb031150"/>
</dbReference>
<dbReference type="EnsemblPlants" id="Zm00001eb031150_T001">
    <property type="protein sequence ID" value="Zm00001eb031150_P001"/>
    <property type="gene ID" value="Zm00001eb031150"/>
</dbReference>
<dbReference type="GO" id="GO:0005506">
    <property type="term" value="F:iron ion binding"/>
    <property type="evidence" value="ECO:0007669"/>
    <property type="project" value="InterPro"/>
</dbReference>
<dbReference type="PANTHER" id="PTHR24296">
    <property type="entry name" value="CYTOCHROME P450"/>
    <property type="match status" value="1"/>
</dbReference>
<evidence type="ECO:0000313" key="7">
    <source>
        <dbReference type="Proteomes" id="UP000007305"/>
    </source>
</evidence>
<protein>
    <submittedName>
        <fullName evidence="6">Uncharacterized protein</fullName>
    </submittedName>
</protein>
<reference evidence="6" key="3">
    <citation type="submission" date="2021-05" db="UniProtKB">
        <authorList>
            <consortium name="EnsemblPlants"/>
        </authorList>
    </citation>
    <scope>IDENTIFICATION</scope>
    <source>
        <strain evidence="6">cv. B73</strain>
    </source>
</reference>
<evidence type="ECO:0000256" key="5">
    <source>
        <dbReference type="SAM" id="MobiDB-lite"/>
    </source>
</evidence>
<proteinExistence type="inferred from homology"/>
<keyword evidence="4" id="KW-0408">Iron</keyword>
<comment type="similarity">
    <text evidence="1">Belongs to the cytochrome P450 family.</text>
</comment>
<feature type="compositionally biased region" description="Low complexity" evidence="5">
    <location>
        <begin position="147"/>
        <end position="173"/>
    </location>
</feature>
<dbReference type="AlphaFoldDB" id="A0A804LRI6"/>
<accession>A0A804LRI6</accession>
<reference evidence="6" key="2">
    <citation type="submission" date="2019-07" db="EMBL/GenBank/DDBJ databases">
        <authorList>
            <person name="Seetharam A."/>
            <person name="Woodhouse M."/>
            <person name="Cannon E."/>
        </authorList>
    </citation>
    <scope>NUCLEOTIDE SEQUENCE [LARGE SCALE GENOMIC DNA]</scope>
    <source>
        <strain evidence="6">cv. B73</strain>
    </source>
</reference>
<dbReference type="Gramene" id="Zm00001eb031150_T001">
    <property type="protein sequence ID" value="Zm00001eb031150_P001"/>
    <property type="gene ID" value="Zm00001eb031150"/>
</dbReference>
<name>A0A804LRI6_MAIZE</name>
<sequence length="242" mass="27797">MSRWVSRSIHARLLPILADAHIVDLQNLLLRLTFDNICGLAFGKDPETLARCLPDNAFASALDRATEATLNRFIFPECVWRCKKWLGLGMETTPARSVRHVDRYLSAVIKARNLELSASLPPPPRGRTSSRPRRTTTSSRASCARGPTPTRRCSTWRSTSSSPAATAPRWRSPGSFGWSPRTPPWSARIFVMKLQISNRIRIIMEFASQENIFQNRRRIIRFHEIMQFRMYCKIIVVIYYMC</sequence>
<dbReference type="GO" id="GO:0004497">
    <property type="term" value="F:monooxygenase activity"/>
    <property type="evidence" value="ECO:0007669"/>
    <property type="project" value="InterPro"/>
</dbReference>
<dbReference type="GO" id="GO:0016705">
    <property type="term" value="F:oxidoreductase activity, acting on paired donors, with incorporation or reduction of molecular oxygen"/>
    <property type="evidence" value="ECO:0007669"/>
    <property type="project" value="InterPro"/>
</dbReference>
<reference evidence="7" key="1">
    <citation type="submission" date="2015-12" db="EMBL/GenBank/DDBJ databases">
        <title>Update maize B73 reference genome by single molecule sequencing technologies.</title>
        <authorList>
            <consortium name="Maize Genome Sequencing Project"/>
            <person name="Ware D."/>
        </authorList>
    </citation>
    <scope>NUCLEOTIDE SEQUENCE [LARGE SCALE GENOMIC DNA]</scope>
    <source>
        <strain evidence="7">cv. B73</strain>
    </source>
</reference>
<evidence type="ECO:0000256" key="1">
    <source>
        <dbReference type="ARBA" id="ARBA00010617"/>
    </source>
</evidence>
<dbReference type="InterPro" id="IPR036396">
    <property type="entry name" value="Cyt_P450_sf"/>
</dbReference>
<feature type="region of interest" description="Disordered" evidence="5">
    <location>
        <begin position="117"/>
        <end position="175"/>
    </location>
</feature>
<evidence type="ECO:0000256" key="2">
    <source>
        <dbReference type="ARBA" id="ARBA00022723"/>
    </source>
</evidence>
<dbReference type="Proteomes" id="UP000007305">
    <property type="component" value="Chromosome 1"/>
</dbReference>
<evidence type="ECO:0000256" key="4">
    <source>
        <dbReference type="ARBA" id="ARBA00023004"/>
    </source>
</evidence>
<dbReference type="SUPFAM" id="SSF48264">
    <property type="entry name" value="Cytochrome P450"/>
    <property type="match status" value="1"/>
</dbReference>
<organism evidence="6 7">
    <name type="scientific">Zea mays</name>
    <name type="common">Maize</name>
    <dbReference type="NCBI Taxonomy" id="4577"/>
    <lineage>
        <taxon>Eukaryota</taxon>
        <taxon>Viridiplantae</taxon>
        <taxon>Streptophyta</taxon>
        <taxon>Embryophyta</taxon>
        <taxon>Tracheophyta</taxon>
        <taxon>Spermatophyta</taxon>
        <taxon>Magnoliopsida</taxon>
        <taxon>Liliopsida</taxon>
        <taxon>Poales</taxon>
        <taxon>Poaceae</taxon>
        <taxon>PACMAD clade</taxon>
        <taxon>Panicoideae</taxon>
        <taxon>Andropogonodae</taxon>
        <taxon>Andropogoneae</taxon>
        <taxon>Tripsacinae</taxon>
        <taxon>Zea</taxon>
    </lineage>
</organism>
<keyword evidence="2" id="KW-0479">Metal-binding</keyword>
<dbReference type="Gramene" id="Zm00001eb031150_T002">
    <property type="protein sequence ID" value="Zm00001eb031150_P002"/>
    <property type="gene ID" value="Zm00001eb031150"/>
</dbReference>
<keyword evidence="7" id="KW-1185">Reference proteome</keyword>
<evidence type="ECO:0000256" key="3">
    <source>
        <dbReference type="ARBA" id="ARBA00023002"/>
    </source>
</evidence>